<dbReference type="Pfam" id="PF00583">
    <property type="entry name" value="Acetyltransf_1"/>
    <property type="match status" value="1"/>
</dbReference>
<dbReference type="InterPro" id="IPR000182">
    <property type="entry name" value="GNAT_dom"/>
</dbReference>
<dbReference type="SUPFAM" id="SSF55729">
    <property type="entry name" value="Acyl-CoA N-acyltransferases (Nat)"/>
    <property type="match status" value="1"/>
</dbReference>
<gene>
    <name evidence="2" type="ORF">SAMN04488136_13593</name>
</gene>
<keyword evidence="2" id="KW-0808">Transferase</keyword>
<protein>
    <submittedName>
        <fullName evidence="2">Predicted N-acetyltransferase YhbS</fullName>
    </submittedName>
</protein>
<dbReference type="PANTHER" id="PTHR34815:SF2">
    <property type="entry name" value="N-ACETYLTRANSFERASE DOMAIN-CONTAINING PROTEIN"/>
    <property type="match status" value="1"/>
</dbReference>
<dbReference type="GO" id="GO:0016747">
    <property type="term" value="F:acyltransferase activity, transferring groups other than amino-acyl groups"/>
    <property type="evidence" value="ECO:0007669"/>
    <property type="project" value="InterPro"/>
</dbReference>
<dbReference type="InterPro" id="IPR016181">
    <property type="entry name" value="Acyl_CoA_acyltransferase"/>
</dbReference>
<dbReference type="OrthoDB" id="1796458at2"/>
<dbReference type="Gene3D" id="3.40.630.30">
    <property type="match status" value="1"/>
</dbReference>
<dbReference type="PANTHER" id="PTHR34815">
    <property type="entry name" value="LYSINE ACETYLTRANSFERASE"/>
    <property type="match status" value="1"/>
</dbReference>
<name>A0A1G8GBM9_9VIBR</name>
<dbReference type="RefSeq" id="WP_093278916.1">
    <property type="nucleotide sequence ID" value="NZ_FNDD01000035.1"/>
</dbReference>
<dbReference type="Proteomes" id="UP000198854">
    <property type="component" value="Unassembled WGS sequence"/>
</dbReference>
<keyword evidence="3" id="KW-1185">Reference proteome</keyword>
<dbReference type="EMBL" id="FNDD01000035">
    <property type="protein sequence ID" value="SDH91759.1"/>
    <property type="molecule type" value="Genomic_DNA"/>
</dbReference>
<dbReference type="PROSITE" id="PS51186">
    <property type="entry name" value="GNAT"/>
    <property type="match status" value="1"/>
</dbReference>
<dbReference type="STRING" id="861298.SAMN04488136_13593"/>
<sequence>MYVREAQCHELDAIYAMGFDVWGDGISYEEYLVGCRESQKYQAGTWYVLIDNEQILSSLIVYQNKFALKDDCFGIGSVATPNRFRRRGYASKLVNLVKTELFAHRNCKAIFLYSDIDQQFYSKLGFITVKGCDCMYAPSPGFEFDGSLPAYF</sequence>
<dbReference type="InterPro" id="IPR053013">
    <property type="entry name" value="LAT"/>
</dbReference>
<proteinExistence type="predicted"/>
<dbReference type="AlphaFoldDB" id="A0A1G8GBM9"/>
<evidence type="ECO:0000313" key="3">
    <source>
        <dbReference type="Proteomes" id="UP000198854"/>
    </source>
</evidence>
<feature type="domain" description="N-acetyltransferase" evidence="1">
    <location>
        <begin position="1"/>
        <end position="151"/>
    </location>
</feature>
<dbReference type="CDD" id="cd04301">
    <property type="entry name" value="NAT_SF"/>
    <property type="match status" value="1"/>
</dbReference>
<evidence type="ECO:0000259" key="1">
    <source>
        <dbReference type="PROSITE" id="PS51186"/>
    </source>
</evidence>
<evidence type="ECO:0000313" key="2">
    <source>
        <dbReference type="EMBL" id="SDH91759.1"/>
    </source>
</evidence>
<accession>A0A1G8GBM9</accession>
<organism evidence="2 3">
    <name type="scientific">Vibrio xiamenensis</name>
    <dbReference type="NCBI Taxonomy" id="861298"/>
    <lineage>
        <taxon>Bacteria</taxon>
        <taxon>Pseudomonadati</taxon>
        <taxon>Pseudomonadota</taxon>
        <taxon>Gammaproteobacteria</taxon>
        <taxon>Vibrionales</taxon>
        <taxon>Vibrionaceae</taxon>
        <taxon>Vibrio</taxon>
    </lineage>
</organism>
<reference evidence="2 3" key="1">
    <citation type="submission" date="2016-10" db="EMBL/GenBank/DDBJ databases">
        <authorList>
            <person name="de Groot N.N."/>
        </authorList>
    </citation>
    <scope>NUCLEOTIDE SEQUENCE [LARGE SCALE GENOMIC DNA]</scope>
    <source>
        <strain evidence="2 3">CGMCC 1.10228</strain>
    </source>
</reference>